<protein>
    <submittedName>
        <fullName evidence="1">Uncharacterized protein</fullName>
    </submittedName>
</protein>
<keyword evidence="2" id="KW-1185">Reference proteome</keyword>
<dbReference type="EMBL" id="JACVVK020000485">
    <property type="protein sequence ID" value="KAK7471642.1"/>
    <property type="molecule type" value="Genomic_DNA"/>
</dbReference>
<comment type="caution">
    <text evidence="1">The sequence shown here is derived from an EMBL/GenBank/DDBJ whole genome shotgun (WGS) entry which is preliminary data.</text>
</comment>
<reference evidence="1 2" key="1">
    <citation type="journal article" date="2023" name="Sci. Data">
        <title>Genome assembly of the Korean intertidal mud-creeper Batillaria attramentaria.</title>
        <authorList>
            <person name="Patra A.K."/>
            <person name="Ho P.T."/>
            <person name="Jun S."/>
            <person name="Lee S.J."/>
            <person name="Kim Y."/>
            <person name="Won Y.J."/>
        </authorList>
    </citation>
    <scope>NUCLEOTIDE SEQUENCE [LARGE SCALE GENOMIC DNA]</scope>
    <source>
        <strain evidence="1">Wonlab-2016</strain>
    </source>
</reference>
<evidence type="ECO:0000313" key="1">
    <source>
        <dbReference type="EMBL" id="KAK7471642.1"/>
    </source>
</evidence>
<gene>
    <name evidence="1" type="ORF">BaRGS_00035739</name>
</gene>
<proteinExistence type="predicted"/>
<sequence length="90" mass="10422">MKGTVRLHLTRSPPPVRQHMQVLEYKHTGELHVARYTCVSTTWCQVAVLGQVWRLRDIRHDPPSRASVPSLSNVSSSYLSRHLFERKESE</sequence>
<dbReference type="AlphaFoldDB" id="A0ABD0JEL9"/>
<accession>A0ABD0JEL9</accession>
<evidence type="ECO:0000313" key="2">
    <source>
        <dbReference type="Proteomes" id="UP001519460"/>
    </source>
</evidence>
<dbReference type="Proteomes" id="UP001519460">
    <property type="component" value="Unassembled WGS sequence"/>
</dbReference>
<name>A0ABD0JEL9_9CAEN</name>
<organism evidence="1 2">
    <name type="scientific">Batillaria attramentaria</name>
    <dbReference type="NCBI Taxonomy" id="370345"/>
    <lineage>
        <taxon>Eukaryota</taxon>
        <taxon>Metazoa</taxon>
        <taxon>Spiralia</taxon>
        <taxon>Lophotrochozoa</taxon>
        <taxon>Mollusca</taxon>
        <taxon>Gastropoda</taxon>
        <taxon>Caenogastropoda</taxon>
        <taxon>Sorbeoconcha</taxon>
        <taxon>Cerithioidea</taxon>
        <taxon>Batillariidae</taxon>
        <taxon>Batillaria</taxon>
    </lineage>
</organism>